<evidence type="ECO:0000313" key="3">
    <source>
        <dbReference type="Proteomes" id="UP001642483"/>
    </source>
</evidence>
<protein>
    <submittedName>
        <fullName evidence="2">Uncharacterized protein</fullName>
    </submittedName>
</protein>
<proteinExistence type="predicted"/>
<gene>
    <name evidence="2" type="ORF">CVLEPA_LOCUS641</name>
</gene>
<dbReference type="EMBL" id="CAWYQH010000001">
    <property type="protein sequence ID" value="CAK8671592.1"/>
    <property type="molecule type" value="Genomic_DNA"/>
</dbReference>
<name>A0ABP0EW26_CLALP</name>
<feature type="compositionally biased region" description="Basic and acidic residues" evidence="1">
    <location>
        <begin position="64"/>
        <end position="82"/>
    </location>
</feature>
<comment type="caution">
    <text evidence="2">The sequence shown here is derived from an EMBL/GenBank/DDBJ whole genome shotgun (WGS) entry which is preliminary data.</text>
</comment>
<reference evidence="2 3" key="1">
    <citation type="submission" date="2024-02" db="EMBL/GenBank/DDBJ databases">
        <authorList>
            <person name="Daric V."/>
            <person name="Darras S."/>
        </authorList>
    </citation>
    <scope>NUCLEOTIDE SEQUENCE [LARGE SCALE GENOMIC DNA]</scope>
</reference>
<feature type="compositionally biased region" description="Acidic residues" evidence="1">
    <location>
        <begin position="83"/>
        <end position="99"/>
    </location>
</feature>
<dbReference type="Proteomes" id="UP001642483">
    <property type="component" value="Unassembled WGS sequence"/>
</dbReference>
<sequence length="131" mass="15258">MGKRRKKFQSSNWQQKRAKYEGYGGKLENGTCGILITHDRGKENFCRNDAFRLFNYFANEWYGPEHKDEKNDVPSKDGGLKTEDDDNENEEVEDDEEDCDDVHAALLKEVDVIKDMSSVNNKETRRFNSVK</sequence>
<feature type="region of interest" description="Disordered" evidence="1">
    <location>
        <begin position="64"/>
        <end position="99"/>
    </location>
</feature>
<keyword evidence="3" id="KW-1185">Reference proteome</keyword>
<organism evidence="2 3">
    <name type="scientific">Clavelina lepadiformis</name>
    <name type="common">Light-bulb sea squirt</name>
    <name type="synonym">Ascidia lepadiformis</name>
    <dbReference type="NCBI Taxonomy" id="159417"/>
    <lineage>
        <taxon>Eukaryota</taxon>
        <taxon>Metazoa</taxon>
        <taxon>Chordata</taxon>
        <taxon>Tunicata</taxon>
        <taxon>Ascidiacea</taxon>
        <taxon>Aplousobranchia</taxon>
        <taxon>Clavelinidae</taxon>
        <taxon>Clavelina</taxon>
    </lineage>
</organism>
<evidence type="ECO:0000313" key="2">
    <source>
        <dbReference type="EMBL" id="CAK8671592.1"/>
    </source>
</evidence>
<evidence type="ECO:0000256" key="1">
    <source>
        <dbReference type="SAM" id="MobiDB-lite"/>
    </source>
</evidence>
<accession>A0ABP0EW26</accession>